<protein>
    <recommendedName>
        <fullName evidence="3">AMIN-like domain-containing protein</fullName>
    </recommendedName>
</protein>
<proteinExistence type="predicted"/>
<feature type="domain" description="AMIN-like" evidence="3">
    <location>
        <begin position="70"/>
        <end position="189"/>
    </location>
</feature>
<evidence type="ECO:0000256" key="1">
    <source>
        <dbReference type="SAM" id="MobiDB-lite"/>
    </source>
</evidence>
<accession>A0A2N3YI39</accession>
<dbReference type="EMBL" id="PJNE01000001">
    <property type="protein sequence ID" value="PKW26526.1"/>
    <property type="molecule type" value="Genomic_DNA"/>
</dbReference>
<feature type="chain" id="PRO_5014606742" description="AMIN-like domain-containing protein" evidence="2">
    <location>
        <begin position="49"/>
        <end position="191"/>
    </location>
</feature>
<sequence length="191" mass="20093">MSIHPSDPAPSPRPRARRATRRRSVAALVAALALAAVPASTGSATAQAAGCAVTWGSLAKTSPTLLTGRITAVRAGRHTCYDRLVVDLTGRAPGYSVRYVSTVYSEGRGAPVPVAGGARLAVVVKRGATTTPAMPTVAGFSTFRQVRWAGSFEGYTTLALGVRARLPFRVFTLYDAATNRSRLVIDVAHTW</sequence>
<keyword evidence="5" id="KW-1185">Reference proteome</keyword>
<evidence type="ECO:0000313" key="4">
    <source>
        <dbReference type="EMBL" id="PKW26526.1"/>
    </source>
</evidence>
<dbReference type="Pfam" id="PF24837">
    <property type="entry name" value="AMIN-like"/>
    <property type="match status" value="1"/>
</dbReference>
<dbReference type="AlphaFoldDB" id="A0A2N3YI39"/>
<evidence type="ECO:0000313" key="5">
    <source>
        <dbReference type="Proteomes" id="UP000233781"/>
    </source>
</evidence>
<reference evidence="4 5" key="1">
    <citation type="submission" date="2017-12" db="EMBL/GenBank/DDBJ databases">
        <title>Sequencing the genomes of 1000 Actinobacteria strains.</title>
        <authorList>
            <person name="Klenk H.-P."/>
        </authorList>
    </citation>
    <scope>NUCLEOTIDE SEQUENCE [LARGE SCALE GENOMIC DNA]</scope>
    <source>
        <strain evidence="4 5">DSM 12806</strain>
    </source>
</reference>
<evidence type="ECO:0000259" key="3">
    <source>
        <dbReference type="Pfam" id="PF24837"/>
    </source>
</evidence>
<evidence type="ECO:0000256" key="2">
    <source>
        <dbReference type="SAM" id="SignalP"/>
    </source>
</evidence>
<feature type="signal peptide" evidence="2">
    <location>
        <begin position="1"/>
        <end position="48"/>
    </location>
</feature>
<dbReference type="InterPro" id="IPR006311">
    <property type="entry name" value="TAT_signal"/>
</dbReference>
<dbReference type="Proteomes" id="UP000233781">
    <property type="component" value="Unassembled WGS sequence"/>
</dbReference>
<dbReference type="RefSeq" id="WP_245861999.1">
    <property type="nucleotide sequence ID" value="NZ_PJNE01000001.1"/>
</dbReference>
<dbReference type="InterPro" id="IPR056303">
    <property type="entry name" value="AMIN-like"/>
</dbReference>
<feature type="region of interest" description="Disordered" evidence="1">
    <location>
        <begin position="1"/>
        <end position="20"/>
    </location>
</feature>
<comment type="caution">
    <text evidence="4">The sequence shown here is derived from an EMBL/GenBank/DDBJ whole genome shotgun (WGS) entry which is preliminary data.</text>
</comment>
<dbReference type="PROSITE" id="PS51318">
    <property type="entry name" value="TAT"/>
    <property type="match status" value="1"/>
</dbReference>
<gene>
    <name evidence="4" type="ORF">ATL31_1338</name>
</gene>
<name>A0A2N3YI39_9MICO</name>
<keyword evidence="2" id="KW-0732">Signal</keyword>
<organism evidence="4 5">
    <name type="scientific">Phycicoccus duodecadis</name>
    <dbReference type="NCBI Taxonomy" id="173053"/>
    <lineage>
        <taxon>Bacteria</taxon>
        <taxon>Bacillati</taxon>
        <taxon>Actinomycetota</taxon>
        <taxon>Actinomycetes</taxon>
        <taxon>Micrococcales</taxon>
        <taxon>Intrasporangiaceae</taxon>
        <taxon>Phycicoccus</taxon>
    </lineage>
</organism>